<proteinExistence type="predicted"/>
<dbReference type="Proteomes" id="UP001189429">
    <property type="component" value="Unassembled WGS sequence"/>
</dbReference>
<dbReference type="EMBL" id="CAUYUJ010016171">
    <property type="protein sequence ID" value="CAK0862548.1"/>
    <property type="molecule type" value="Genomic_DNA"/>
</dbReference>
<evidence type="ECO:0008006" key="3">
    <source>
        <dbReference type="Google" id="ProtNLM"/>
    </source>
</evidence>
<name>A0ABN9URN2_9DINO</name>
<evidence type="ECO:0000313" key="2">
    <source>
        <dbReference type="Proteomes" id="UP001189429"/>
    </source>
</evidence>
<comment type="caution">
    <text evidence="1">The sequence shown here is derived from an EMBL/GenBank/DDBJ whole genome shotgun (WGS) entry which is preliminary data.</text>
</comment>
<evidence type="ECO:0000313" key="1">
    <source>
        <dbReference type="EMBL" id="CAK0862548.1"/>
    </source>
</evidence>
<gene>
    <name evidence="1" type="ORF">PCOR1329_LOCUS50941</name>
</gene>
<keyword evidence="2" id="KW-1185">Reference proteome</keyword>
<accession>A0ABN9URN2</accession>
<reference evidence="1" key="1">
    <citation type="submission" date="2023-10" db="EMBL/GenBank/DDBJ databases">
        <authorList>
            <person name="Chen Y."/>
            <person name="Shah S."/>
            <person name="Dougan E. K."/>
            <person name="Thang M."/>
            <person name="Chan C."/>
        </authorList>
    </citation>
    <scope>NUCLEOTIDE SEQUENCE [LARGE SCALE GENOMIC DNA]</scope>
</reference>
<sequence length="174" mass="18062">MAVPNINTALPIVYDPSCPGLCCFENTPCRYCNEGCYGQGACSAPTPTTVPTPAPTPAPTSFDCMAVPNINTGLPIVYDPSCPGLCCFENTPCRYCNEGCYGQGACSAPTPTTVPTPAPTPAPTSFDCMAVPNINTALPIVYDPSCPGLCCFENTPCRYCNEGCYGQGACQPAA</sequence>
<organism evidence="1 2">
    <name type="scientific">Prorocentrum cordatum</name>
    <dbReference type="NCBI Taxonomy" id="2364126"/>
    <lineage>
        <taxon>Eukaryota</taxon>
        <taxon>Sar</taxon>
        <taxon>Alveolata</taxon>
        <taxon>Dinophyceae</taxon>
        <taxon>Prorocentrales</taxon>
        <taxon>Prorocentraceae</taxon>
        <taxon>Prorocentrum</taxon>
    </lineage>
</organism>
<protein>
    <recommendedName>
        <fullName evidence="3">Subtilisin</fullName>
    </recommendedName>
</protein>